<proteinExistence type="predicted"/>
<feature type="region of interest" description="Disordered" evidence="1">
    <location>
        <begin position="1"/>
        <end position="35"/>
    </location>
</feature>
<protein>
    <submittedName>
        <fullName evidence="2">Uncharacterized protein</fullName>
    </submittedName>
</protein>
<accession>A0A6J4Q7T9</accession>
<evidence type="ECO:0000313" key="2">
    <source>
        <dbReference type="EMBL" id="CAA9430714.1"/>
    </source>
</evidence>
<feature type="non-terminal residue" evidence="2">
    <location>
        <position position="51"/>
    </location>
</feature>
<organism evidence="2">
    <name type="scientific">uncultured Rubrobacteraceae bacterium</name>
    <dbReference type="NCBI Taxonomy" id="349277"/>
    <lineage>
        <taxon>Bacteria</taxon>
        <taxon>Bacillati</taxon>
        <taxon>Actinomycetota</taxon>
        <taxon>Rubrobacteria</taxon>
        <taxon>Rubrobacterales</taxon>
        <taxon>Rubrobacteraceae</taxon>
        <taxon>environmental samples</taxon>
    </lineage>
</organism>
<evidence type="ECO:0000256" key="1">
    <source>
        <dbReference type="SAM" id="MobiDB-lite"/>
    </source>
</evidence>
<dbReference type="AlphaFoldDB" id="A0A6J4Q7T9"/>
<dbReference type="EMBL" id="CADCUT010000196">
    <property type="protein sequence ID" value="CAA9430714.1"/>
    <property type="molecule type" value="Genomic_DNA"/>
</dbReference>
<reference evidence="2" key="1">
    <citation type="submission" date="2020-02" db="EMBL/GenBank/DDBJ databases">
        <authorList>
            <person name="Meier V. D."/>
        </authorList>
    </citation>
    <scope>NUCLEOTIDE SEQUENCE</scope>
    <source>
        <strain evidence="2">AVDCRST_MAG03</strain>
    </source>
</reference>
<gene>
    <name evidence="2" type="ORF">AVDCRST_MAG03-3220</name>
</gene>
<feature type="non-terminal residue" evidence="2">
    <location>
        <position position="1"/>
    </location>
</feature>
<sequence>GRIPARVQPGDEPVRDRPGVRVPRLPAFPHGRNSAVVPRARRGRRGPLVFV</sequence>
<name>A0A6J4Q7T9_9ACTN</name>